<dbReference type="RefSeq" id="WP_110997957.1">
    <property type="nucleotide sequence ID" value="NZ_QKTW01000009.1"/>
</dbReference>
<dbReference type="EMBL" id="QKTW01000009">
    <property type="protein sequence ID" value="PZF73860.1"/>
    <property type="molecule type" value="Genomic_DNA"/>
</dbReference>
<protein>
    <submittedName>
        <fullName evidence="2">Porin</fullName>
    </submittedName>
</protein>
<gene>
    <name evidence="2" type="ORF">DN068_05830</name>
</gene>
<dbReference type="Pfam" id="PF07642">
    <property type="entry name" value="BBP2"/>
    <property type="match status" value="1"/>
</dbReference>
<accession>A0A2W2ANE3</accession>
<keyword evidence="1" id="KW-0732">Signal</keyword>
<name>A0A2W2ANE3_9BACT</name>
<dbReference type="Proteomes" id="UP000248745">
    <property type="component" value="Unassembled WGS sequence"/>
</dbReference>
<evidence type="ECO:0000256" key="1">
    <source>
        <dbReference type="SAM" id="SignalP"/>
    </source>
</evidence>
<evidence type="ECO:0000313" key="2">
    <source>
        <dbReference type="EMBL" id="PZF73860.1"/>
    </source>
</evidence>
<feature type="signal peptide" evidence="1">
    <location>
        <begin position="1"/>
        <end position="19"/>
    </location>
</feature>
<feature type="chain" id="PRO_5016179720" evidence="1">
    <location>
        <begin position="20"/>
        <end position="368"/>
    </location>
</feature>
<comment type="caution">
    <text evidence="2">The sequence shown here is derived from an EMBL/GenBank/DDBJ whole genome shotgun (WGS) entry which is preliminary data.</text>
</comment>
<dbReference type="InterPro" id="IPR011486">
    <property type="entry name" value="BBP2"/>
</dbReference>
<reference evidence="2 3" key="1">
    <citation type="submission" date="2018-06" db="EMBL/GenBank/DDBJ databases">
        <title>Mucibacter soli gen. nov., sp. nov., a new member of the family Chitinophagaceae producing mucin.</title>
        <authorList>
            <person name="Kim M.-K."/>
            <person name="Park S."/>
            <person name="Kim T.-S."/>
            <person name="Joung Y."/>
            <person name="Han J.-H."/>
            <person name="Kim S.B."/>
        </authorList>
    </citation>
    <scope>NUCLEOTIDE SEQUENCE [LARGE SCALE GENOMIC DNA]</scope>
    <source>
        <strain evidence="2 3">R1-15</strain>
    </source>
</reference>
<dbReference type="AlphaFoldDB" id="A0A2W2ANE3"/>
<organism evidence="2 3">
    <name type="scientific">Taibaiella soli</name>
    <dbReference type="NCBI Taxonomy" id="1649169"/>
    <lineage>
        <taxon>Bacteria</taxon>
        <taxon>Pseudomonadati</taxon>
        <taxon>Bacteroidota</taxon>
        <taxon>Chitinophagia</taxon>
        <taxon>Chitinophagales</taxon>
        <taxon>Chitinophagaceae</taxon>
        <taxon>Taibaiella</taxon>
    </lineage>
</organism>
<evidence type="ECO:0000313" key="3">
    <source>
        <dbReference type="Proteomes" id="UP000248745"/>
    </source>
</evidence>
<keyword evidence="3" id="KW-1185">Reference proteome</keyword>
<proteinExistence type="predicted"/>
<dbReference type="OrthoDB" id="103154at2"/>
<sequence length="368" mass="41273">MKKYLLAGCMLLAIENASAQFIRYASGPDSANNVQVSLEGYVDAYFGYDFNQPQDGNRPYFVSANRHSEVNVNLAYLSLKLSSDRVRATFTPGFGTYMNANYTAERTTLRNIVEANVGVKLFKHKNIWLDAGIINSFYTNESAISFDQLMYSRSLGAEYVPYYLAGAKLSLPLTDEVNLYLYLLNGWQEIEDINSPLSFGSQVEYKPNDKLLVNWNTYVGDERSNTHPTFSTRYFSDVYAIYNPSSKWSFSSSVYGGIQTEKTEVETTNPKWWQANLIGRYSFAKNQSLAARGEYFSDPHAVMVVPVTNAASFSCSSASLCYTIGVTSRVLVRLDARYFWSAGNVFFNPSSIPINNDFALLAGITAKF</sequence>